<organism evidence="1 2">
    <name type="scientific">Hyalomma asiaticum</name>
    <name type="common">Tick</name>
    <dbReference type="NCBI Taxonomy" id="266040"/>
    <lineage>
        <taxon>Eukaryota</taxon>
        <taxon>Metazoa</taxon>
        <taxon>Ecdysozoa</taxon>
        <taxon>Arthropoda</taxon>
        <taxon>Chelicerata</taxon>
        <taxon>Arachnida</taxon>
        <taxon>Acari</taxon>
        <taxon>Parasitiformes</taxon>
        <taxon>Ixodida</taxon>
        <taxon>Ixodoidea</taxon>
        <taxon>Ixodidae</taxon>
        <taxon>Hyalomminae</taxon>
        <taxon>Hyalomma</taxon>
    </lineage>
</organism>
<dbReference type="EMBL" id="CM023490">
    <property type="protein sequence ID" value="KAH6943622.1"/>
    <property type="molecule type" value="Genomic_DNA"/>
</dbReference>
<reference evidence="1" key="1">
    <citation type="submission" date="2020-05" db="EMBL/GenBank/DDBJ databases">
        <title>Large-scale comparative analyses of tick genomes elucidate their genetic diversity and vector capacities.</title>
        <authorList>
            <person name="Jia N."/>
            <person name="Wang J."/>
            <person name="Shi W."/>
            <person name="Du L."/>
            <person name="Sun Y."/>
            <person name="Zhan W."/>
            <person name="Jiang J."/>
            <person name="Wang Q."/>
            <person name="Zhang B."/>
            <person name="Ji P."/>
            <person name="Sakyi L.B."/>
            <person name="Cui X."/>
            <person name="Yuan T."/>
            <person name="Jiang B."/>
            <person name="Yang W."/>
            <person name="Lam T.T.-Y."/>
            <person name="Chang Q."/>
            <person name="Ding S."/>
            <person name="Wang X."/>
            <person name="Zhu J."/>
            <person name="Ruan X."/>
            <person name="Zhao L."/>
            <person name="Wei J."/>
            <person name="Que T."/>
            <person name="Du C."/>
            <person name="Cheng J."/>
            <person name="Dai P."/>
            <person name="Han X."/>
            <person name="Huang E."/>
            <person name="Gao Y."/>
            <person name="Liu J."/>
            <person name="Shao H."/>
            <person name="Ye R."/>
            <person name="Li L."/>
            <person name="Wei W."/>
            <person name="Wang X."/>
            <person name="Wang C."/>
            <person name="Yang T."/>
            <person name="Huo Q."/>
            <person name="Li W."/>
            <person name="Guo W."/>
            <person name="Chen H."/>
            <person name="Zhou L."/>
            <person name="Ni X."/>
            <person name="Tian J."/>
            <person name="Zhou Y."/>
            <person name="Sheng Y."/>
            <person name="Liu T."/>
            <person name="Pan Y."/>
            <person name="Xia L."/>
            <person name="Li J."/>
            <person name="Zhao F."/>
            <person name="Cao W."/>
        </authorList>
    </citation>
    <scope>NUCLEOTIDE SEQUENCE</scope>
    <source>
        <strain evidence="1">Hyas-2018</strain>
    </source>
</reference>
<keyword evidence="2" id="KW-1185">Reference proteome</keyword>
<dbReference type="Proteomes" id="UP000821845">
    <property type="component" value="Chromosome 10"/>
</dbReference>
<accession>A0ACB7T7V3</accession>
<name>A0ACB7T7V3_HYAAI</name>
<proteinExistence type="predicted"/>
<protein>
    <submittedName>
        <fullName evidence="1">Uncharacterized protein</fullName>
    </submittedName>
</protein>
<evidence type="ECO:0000313" key="2">
    <source>
        <dbReference type="Proteomes" id="UP000821845"/>
    </source>
</evidence>
<sequence>MMFYFGAKALVGLCALVLLVTGLIDVLTINLAKNECEMTYMYELPEYIPIKLSKQVQQKYPRYRLVVYGEGVYARQLRRGHLRGVPVLFVPGNAGSYQQVRSIGTVLLRKAEFEGLPYRFDVFATDFQGELSGLYGPLLRDQIGFLHECVRTIRNLYKSTPNASLVVLGHSMGGVVARSLFTLDDFEHDSVSLIMSYATPHHSAALLDSHLDAVYAKIRESWSPPRQSVIMVSIGGGRRDTLVRTELTKLEPHPHHISTTLPAEPPSNQPIYFGSSGEWSDHIEPSWRVHKQKVLVSRWLVMPVRESDQVVLRASGLGNKEWLYGCTAVNKEAASGKLLCTMGVSLSREGTTLPYVGDYGIERRGFIASGAELRARGFKALVVIVVGERLRPSERWRNVRLPPWWGFSEVLLTVPLTDGAAFYNLSLHGLWHTWQAYRLTLQTKICRTGTQGDGFVRFLVPWGMEDLFYHIQYPIGSRRGPKETPMLVYVQSNAHGSDAPPPQLHLYLDPECSYELRAEAAWKTSLGQMMRRHITMVPSYCIAITLSLLAEQLLSAHTSGVCLDFNCALQKAESFLELTLLASLAEYFFRSLSEEGGVLVLDNMGATSAWENVALRVSLYCLGCGAVYVLGIAIAGGTYASAVGLNRVLAEVRGTDRSPPPKKQPWSPHVFLLVAGLLLLIVATCAAVAMFVGSLVFAVRLVYQCARQSAQEQRRGPSSETCGWRLQLCLLHLWLWVAALGLPEAIVWFSVGPLSPRPGGTDPLAPTATFLILAQAVLWQPFIPNPQGLYYRPVAWLCRLLSFFCVLFSPVRMYRAAPIIAVAHVALALQQLLSPQQLGHKAD</sequence>
<evidence type="ECO:0000313" key="1">
    <source>
        <dbReference type="EMBL" id="KAH6943622.1"/>
    </source>
</evidence>
<comment type="caution">
    <text evidence="1">The sequence shown here is derived from an EMBL/GenBank/DDBJ whole genome shotgun (WGS) entry which is preliminary data.</text>
</comment>
<gene>
    <name evidence="1" type="ORF">HPB50_024809</name>
</gene>